<organism evidence="2 3">
    <name type="scientific">Phytophthora pseudosyringae</name>
    <dbReference type="NCBI Taxonomy" id="221518"/>
    <lineage>
        <taxon>Eukaryota</taxon>
        <taxon>Sar</taxon>
        <taxon>Stramenopiles</taxon>
        <taxon>Oomycota</taxon>
        <taxon>Peronosporomycetes</taxon>
        <taxon>Peronosporales</taxon>
        <taxon>Peronosporaceae</taxon>
        <taxon>Phytophthora</taxon>
    </lineage>
</organism>
<accession>A0A8T1W5D6</accession>
<dbReference type="AlphaFoldDB" id="A0A8T1W5D6"/>
<feature type="signal peptide" evidence="1">
    <location>
        <begin position="1"/>
        <end position="19"/>
    </location>
</feature>
<dbReference type="EMBL" id="JAGDFM010000054">
    <property type="protein sequence ID" value="KAG7388767.1"/>
    <property type="molecule type" value="Genomic_DNA"/>
</dbReference>
<proteinExistence type="predicted"/>
<gene>
    <name evidence="2" type="ORF">PHYPSEUDO_011786</name>
</gene>
<evidence type="ECO:0000313" key="2">
    <source>
        <dbReference type="EMBL" id="KAG7388767.1"/>
    </source>
</evidence>
<dbReference type="OrthoDB" id="128228at2759"/>
<evidence type="ECO:0000313" key="3">
    <source>
        <dbReference type="Proteomes" id="UP000694044"/>
    </source>
</evidence>
<reference evidence="2" key="1">
    <citation type="submission" date="2021-02" db="EMBL/GenBank/DDBJ databases">
        <authorList>
            <person name="Palmer J.M."/>
        </authorList>
    </citation>
    <scope>NUCLEOTIDE SEQUENCE</scope>
    <source>
        <strain evidence="2">SCRP734</strain>
    </source>
</reference>
<keyword evidence="1" id="KW-0732">Signal</keyword>
<sequence length="205" mass="23038">MVWWIFLYALSEVAREANAVFVSLQGLTTLVQHQDDRFSGFVEKLLCLSGAIGPLNTSSIRELDCSKHGVIDSVAFSHASAETYVVNLDLWVCKIYKSLTNEQKKTVVIAVARLYLLANSSIQALSLSTEPAPPVTPKGLVAITLLKLFAIINAQHDRVLRHFGEAGIDRISQEFKQLCRDYDTKKPIREAIDQFDHRLARYDEM</sequence>
<keyword evidence="3" id="KW-1185">Reference proteome</keyword>
<dbReference type="Proteomes" id="UP000694044">
    <property type="component" value="Unassembled WGS sequence"/>
</dbReference>
<feature type="chain" id="PRO_5035920665" evidence="1">
    <location>
        <begin position="20"/>
        <end position="205"/>
    </location>
</feature>
<evidence type="ECO:0000256" key="1">
    <source>
        <dbReference type="SAM" id="SignalP"/>
    </source>
</evidence>
<comment type="caution">
    <text evidence="2">The sequence shown here is derived from an EMBL/GenBank/DDBJ whole genome shotgun (WGS) entry which is preliminary data.</text>
</comment>
<protein>
    <submittedName>
        <fullName evidence="2">Uncharacterized protein</fullName>
    </submittedName>
</protein>
<name>A0A8T1W5D6_9STRA</name>
<dbReference type="PANTHER" id="PTHR37067">
    <property type="entry name" value="PX DOMAIN-CONTAINING PROTEIN"/>
    <property type="match status" value="1"/>
</dbReference>
<dbReference type="PANTHER" id="PTHR37067:SF3">
    <property type="entry name" value="PX DOMAIN-CONTAINING PROTEIN"/>
    <property type="match status" value="1"/>
</dbReference>